<evidence type="ECO:0000313" key="3">
    <source>
        <dbReference type="Proteomes" id="UP000449547"/>
    </source>
</evidence>
<sequence length="188" mass="19537">MGLDKYKEKAKRLSRAFSSKENLEKDDKVDIDAVAADATAKKSEELAAADATEQTTDAVADATADVPEATEAAAPVAEADVVEASKKDDIPEPTVDAEAKGEEVTDIKKDVAEEAAPAAAATEAPATEAKAATETAPIEKVEKVIAEKTAEAKEAAVKTAKESKSNLFKKLLGKFKSSSSTTATPAKN</sequence>
<dbReference type="VEuPathDB" id="FungiDB:DIURU_003116"/>
<evidence type="ECO:0000313" key="2">
    <source>
        <dbReference type="EMBL" id="KAA8901751.1"/>
    </source>
</evidence>
<accession>A0A642UPB8</accession>
<proteinExistence type="predicted"/>
<dbReference type="RefSeq" id="XP_034012107.1">
    <property type="nucleotide sequence ID" value="XM_034155843.1"/>
</dbReference>
<feature type="region of interest" description="Disordered" evidence="1">
    <location>
        <begin position="43"/>
        <end position="135"/>
    </location>
</feature>
<protein>
    <submittedName>
        <fullName evidence="2">Uncharacterized protein</fullName>
    </submittedName>
</protein>
<dbReference type="AlphaFoldDB" id="A0A642UPB8"/>
<feature type="compositionally biased region" description="Low complexity" evidence="1">
    <location>
        <begin position="48"/>
        <end position="79"/>
    </location>
</feature>
<dbReference type="GeneID" id="54781767"/>
<feature type="compositionally biased region" description="Low complexity" evidence="1">
    <location>
        <begin position="114"/>
        <end position="135"/>
    </location>
</feature>
<comment type="caution">
    <text evidence="2">The sequence shown here is derived from an EMBL/GenBank/DDBJ whole genome shotgun (WGS) entry which is preliminary data.</text>
</comment>
<organism evidence="2 3">
    <name type="scientific">Diutina rugosa</name>
    <name type="common">Yeast</name>
    <name type="synonym">Candida rugosa</name>
    <dbReference type="NCBI Taxonomy" id="5481"/>
    <lineage>
        <taxon>Eukaryota</taxon>
        <taxon>Fungi</taxon>
        <taxon>Dikarya</taxon>
        <taxon>Ascomycota</taxon>
        <taxon>Saccharomycotina</taxon>
        <taxon>Pichiomycetes</taxon>
        <taxon>Debaryomycetaceae</taxon>
        <taxon>Diutina</taxon>
    </lineage>
</organism>
<gene>
    <name evidence="2" type="ORF">DIURU_003116</name>
</gene>
<evidence type="ECO:0000256" key="1">
    <source>
        <dbReference type="SAM" id="MobiDB-lite"/>
    </source>
</evidence>
<dbReference type="OMA" id="FTNEHKE"/>
<dbReference type="EMBL" id="SWFT01000100">
    <property type="protein sequence ID" value="KAA8901751.1"/>
    <property type="molecule type" value="Genomic_DNA"/>
</dbReference>
<name>A0A642UPB8_DIURU</name>
<feature type="compositionally biased region" description="Basic and acidic residues" evidence="1">
    <location>
        <begin position="97"/>
        <end position="112"/>
    </location>
</feature>
<dbReference type="Proteomes" id="UP000449547">
    <property type="component" value="Unassembled WGS sequence"/>
</dbReference>
<reference evidence="2 3" key="1">
    <citation type="submission" date="2019-07" db="EMBL/GenBank/DDBJ databases">
        <title>Genome assembly of two rare yeast pathogens: Diutina rugosa and Trichomonascus ciferrii.</title>
        <authorList>
            <person name="Mixao V."/>
            <person name="Saus E."/>
            <person name="Hansen A."/>
            <person name="Lass-Flor C."/>
            <person name="Gabaldon T."/>
        </authorList>
    </citation>
    <scope>NUCLEOTIDE SEQUENCE [LARGE SCALE GENOMIC DNA]</scope>
    <source>
        <strain evidence="2 3">CBS 613</strain>
    </source>
</reference>
<keyword evidence="3" id="KW-1185">Reference proteome</keyword>